<dbReference type="SUPFAM" id="SSF54373">
    <property type="entry name" value="FAD-linked reductases, C-terminal domain"/>
    <property type="match status" value="1"/>
</dbReference>
<dbReference type="VEuPathDB" id="FungiDB:BTJ68_03809"/>
<proteinExistence type="predicted"/>
<dbReference type="AlphaFoldDB" id="A0A3M7FVV7"/>
<accession>A0A3M7FVV7</accession>
<feature type="domain" description="FAD-binding" evidence="4">
    <location>
        <begin position="22"/>
        <end position="388"/>
    </location>
</feature>
<dbReference type="InterPro" id="IPR051104">
    <property type="entry name" value="FAD_monoxygenase"/>
</dbReference>
<evidence type="ECO:0000256" key="3">
    <source>
        <dbReference type="ARBA" id="ARBA00023002"/>
    </source>
</evidence>
<dbReference type="InterPro" id="IPR002938">
    <property type="entry name" value="FAD-bd"/>
</dbReference>
<dbReference type="PRINTS" id="PR00420">
    <property type="entry name" value="RNGMNOXGNASE"/>
</dbReference>
<evidence type="ECO:0000256" key="1">
    <source>
        <dbReference type="ARBA" id="ARBA00022630"/>
    </source>
</evidence>
<keyword evidence="2" id="KW-0274">FAD</keyword>
<dbReference type="InterPro" id="IPR036188">
    <property type="entry name" value="FAD/NAD-bd_sf"/>
</dbReference>
<protein>
    <recommendedName>
        <fullName evidence="4">FAD-binding domain-containing protein</fullName>
    </recommendedName>
</protein>
<reference evidence="5 6" key="1">
    <citation type="journal article" date="2018" name="BMC Genomics">
        <title>Genomic evidence for intraspecific hybridization in a clonal and extremely halotolerant yeast.</title>
        <authorList>
            <person name="Gostincar C."/>
            <person name="Stajich J.E."/>
            <person name="Zupancic J."/>
            <person name="Zalar P."/>
            <person name="Gunde-Cimerman N."/>
        </authorList>
    </citation>
    <scope>NUCLEOTIDE SEQUENCE [LARGE SCALE GENOMIC DNA]</scope>
    <source>
        <strain evidence="5 6">EXF-171</strain>
    </source>
</reference>
<dbReference type="PANTHER" id="PTHR46720">
    <property type="entry name" value="HYDROXYLASE, PUTATIVE (AFU_ORTHOLOGUE AFUA_3G01460)-RELATED"/>
    <property type="match status" value="1"/>
</dbReference>
<evidence type="ECO:0000313" key="5">
    <source>
        <dbReference type="EMBL" id="RMY92970.1"/>
    </source>
</evidence>
<dbReference type="EMBL" id="QWIQ01000339">
    <property type="protein sequence ID" value="RMY92970.1"/>
    <property type="molecule type" value="Genomic_DNA"/>
</dbReference>
<dbReference type="PANTHER" id="PTHR46720:SF3">
    <property type="entry name" value="FAD-BINDING DOMAIN-CONTAINING PROTEIN-RELATED"/>
    <property type="match status" value="1"/>
</dbReference>
<dbReference type="GO" id="GO:0071949">
    <property type="term" value="F:FAD binding"/>
    <property type="evidence" value="ECO:0007669"/>
    <property type="project" value="InterPro"/>
</dbReference>
<dbReference type="Proteomes" id="UP000281468">
    <property type="component" value="Unassembled WGS sequence"/>
</dbReference>
<dbReference type="GO" id="GO:0016491">
    <property type="term" value="F:oxidoreductase activity"/>
    <property type="evidence" value="ECO:0007669"/>
    <property type="project" value="UniProtKB-KW"/>
</dbReference>
<comment type="caution">
    <text evidence="5">The sequence shown here is derived from an EMBL/GenBank/DDBJ whole genome shotgun (WGS) entry which is preliminary data.</text>
</comment>
<organism evidence="5 6">
    <name type="scientific">Hortaea werneckii</name>
    <name type="common">Black yeast</name>
    <name type="synonym">Cladosporium werneckii</name>
    <dbReference type="NCBI Taxonomy" id="91943"/>
    <lineage>
        <taxon>Eukaryota</taxon>
        <taxon>Fungi</taxon>
        <taxon>Dikarya</taxon>
        <taxon>Ascomycota</taxon>
        <taxon>Pezizomycotina</taxon>
        <taxon>Dothideomycetes</taxon>
        <taxon>Dothideomycetidae</taxon>
        <taxon>Mycosphaerellales</taxon>
        <taxon>Teratosphaeriaceae</taxon>
        <taxon>Hortaea</taxon>
    </lineage>
</organism>
<dbReference type="Pfam" id="PF01494">
    <property type="entry name" value="FAD_binding_3"/>
    <property type="match status" value="1"/>
</dbReference>
<keyword evidence="1" id="KW-0285">Flavoprotein</keyword>
<dbReference type="SUPFAM" id="SSF51905">
    <property type="entry name" value="FAD/NAD(P)-binding domain"/>
    <property type="match status" value="1"/>
</dbReference>
<sequence>MQYDPALSSAILTTMPKETSSQIAIVGGGLCGLSLAIALKARAIPFRIHETRGSFTELGAGINIGPNTLRTFQLIDPSLYQALEEIWCRNPPGQEDVWMQVRLGAPTDEYDDAHLVTDLMAPPTGNVTVQRNALLQILAERAGQENAVFDKKFVNYRYDEDGHGVILSFADGTEEQASAIIACDGIHSAVRQAMLGAKDPATYPQYAGVGVYRGMVATEDLSAAIGPRMAHTSQLFLGPGAYVIMYPVDYGKKVNIGLWPWREGPWEDKHNWTQAGQRQAMLEEFKSWGGTVQKIMDLMDDPPFFATHYHSIHPTSYHDMRACLIGDAAHAMTPHQGAGAGQAMEDAFVMAEVLECVDREHPTSQQIEAAFAAFEAVRRPRAEKVLETSQDAMSFWTGLYERPLSGERLRHFVEDANQRFHWIWHNDIARQGMDAVQSYREPIRS</sequence>
<evidence type="ECO:0000256" key="2">
    <source>
        <dbReference type="ARBA" id="ARBA00022827"/>
    </source>
</evidence>
<gene>
    <name evidence="5" type="ORF">D0862_09354</name>
</gene>
<keyword evidence="3" id="KW-0560">Oxidoreductase</keyword>
<name>A0A3M7FVV7_HORWE</name>
<evidence type="ECO:0000259" key="4">
    <source>
        <dbReference type="Pfam" id="PF01494"/>
    </source>
</evidence>
<evidence type="ECO:0000313" key="6">
    <source>
        <dbReference type="Proteomes" id="UP000281468"/>
    </source>
</evidence>
<dbReference type="GO" id="GO:0044550">
    <property type="term" value="P:secondary metabolite biosynthetic process"/>
    <property type="evidence" value="ECO:0007669"/>
    <property type="project" value="TreeGrafter"/>
</dbReference>
<dbReference type="Gene3D" id="3.50.50.60">
    <property type="entry name" value="FAD/NAD(P)-binding domain"/>
    <property type="match status" value="1"/>
</dbReference>